<feature type="transmembrane region" description="Helical" evidence="1">
    <location>
        <begin position="86"/>
        <end position="106"/>
    </location>
</feature>
<keyword evidence="1" id="KW-1133">Transmembrane helix</keyword>
<organism evidence="2 3">
    <name type="scientific">Flavobacterium jumunjinense</name>
    <dbReference type="NCBI Taxonomy" id="998845"/>
    <lineage>
        <taxon>Bacteria</taxon>
        <taxon>Pseudomonadati</taxon>
        <taxon>Bacteroidota</taxon>
        <taxon>Flavobacteriia</taxon>
        <taxon>Flavobacteriales</taxon>
        <taxon>Flavobacteriaceae</taxon>
        <taxon>Flavobacterium</taxon>
    </lineage>
</organism>
<evidence type="ECO:0000256" key="1">
    <source>
        <dbReference type="SAM" id="Phobius"/>
    </source>
</evidence>
<proteinExistence type="predicted"/>
<accession>A0ABV5GTB2</accession>
<dbReference type="EMBL" id="JBHMEY010000089">
    <property type="protein sequence ID" value="MFB9098511.1"/>
    <property type="molecule type" value="Genomic_DNA"/>
</dbReference>
<dbReference type="InterPro" id="IPR024294">
    <property type="entry name" value="DUF3810"/>
</dbReference>
<dbReference type="RefSeq" id="WP_236456333.1">
    <property type="nucleotide sequence ID" value="NZ_CBCSGE010000014.1"/>
</dbReference>
<evidence type="ECO:0000313" key="2">
    <source>
        <dbReference type="EMBL" id="MFB9098511.1"/>
    </source>
</evidence>
<keyword evidence="3" id="KW-1185">Reference proteome</keyword>
<sequence>MKLQKTHILPILLILQITIVKALAQFPEFIEEWYSKGLYPKIAFLSRNLLGWIPFSVGDLIYFILIVSILRWILKNRKGFMKNWKINGLTILSWLSILYFTFHFLWGMNYYRVPLNEKLNIEKEYSVEKLEAFTLKMITKTNALHLLITQNDTLAVEIPYSDTEIFDLALNGYQKLPENLKEFQYKNKSIKGSLLSYPLSYMGFGGYLNPFTNEAQVNILKPKFNSPMTTCHEMAHQTGIGSESECNFIGFIAAIKNEDIYFQYSAYNFITRYCLGNLERIEEGKSKLFFEKINKGVVKNFEENEAFWESYHSPIDTFFEYFYDNFLKLNQQKDGLESYSKFVGLMIGYEELMINED</sequence>
<dbReference type="Pfam" id="PF12725">
    <property type="entry name" value="DUF3810"/>
    <property type="match status" value="1"/>
</dbReference>
<dbReference type="Proteomes" id="UP001589607">
    <property type="component" value="Unassembled WGS sequence"/>
</dbReference>
<reference evidence="2 3" key="1">
    <citation type="submission" date="2024-09" db="EMBL/GenBank/DDBJ databases">
        <authorList>
            <person name="Sun Q."/>
            <person name="Mori K."/>
        </authorList>
    </citation>
    <scope>NUCLEOTIDE SEQUENCE [LARGE SCALE GENOMIC DNA]</scope>
    <source>
        <strain evidence="2 3">CECT 7955</strain>
    </source>
</reference>
<comment type="caution">
    <text evidence="2">The sequence shown here is derived from an EMBL/GenBank/DDBJ whole genome shotgun (WGS) entry which is preliminary data.</text>
</comment>
<protein>
    <submittedName>
        <fullName evidence="2">DUF3810 domain-containing protein</fullName>
    </submittedName>
</protein>
<evidence type="ECO:0000313" key="3">
    <source>
        <dbReference type="Proteomes" id="UP001589607"/>
    </source>
</evidence>
<keyword evidence="1" id="KW-0472">Membrane</keyword>
<keyword evidence="1" id="KW-0812">Transmembrane</keyword>
<name>A0ABV5GTB2_9FLAO</name>
<feature type="transmembrane region" description="Helical" evidence="1">
    <location>
        <begin position="48"/>
        <end position="74"/>
    </location>
</feature>
<gene>
    <name evidence="2" type="ORF">ACFFVF_18550</name>
</gene>